<dbReference type="RefSeq" id="WP_179531820.1">
    <property type="nucleotide sequence ID" value="NZ_BAAAPP010000005.1"/>
</dbReference>
<dbReference type="PRINTS" id="PR00038">
    <property type="entry name" value="HTHLUXR"/>
</dbReference>
<organism evidence="5 6">
    <name type="scientific">Nocardioides marinus</name>
    <dbReference type="NCBI Taxonomy" id="374514"/>
    <lineage>
        <taxon>Bacteria</taxon>
        <taxon>Bacillati</taxon>
        <taxon>Actinomycetota</taxon>
        <taxon>Actinomycetes</taxon>
        <taxon>Propionibacteriales</taxon>
        <taxon>Nocardioidaceae</taxon>
        <taxon>Nocardioides</taxon>
    </lineage>
</organism>
<dbReference type="PANTHER" id="PTHR44688:SF16">
    <property type="entry name" value="DNA-BINDING TRANSCRIPTIONAL ACTIVATOR DEVR_DOSR"/>
    <property type="match status" value="1"/>
</dbReference>
<keyword evidence="2 5" id="KW-0238">DNA-binding</keyword>
<dbReference type="SMART" id="SM00421">
    <property type="entry name" value="HTH_LUXR"/>
    <property type="match status" value="1"/>
</dbReference>
<dbReference type="InterPro" id="IPR000792">
    <property type="entry name" value="Tscrpt_reg_LuxR_C"/>
</dbReference>
<dbReference type="SUPFAM" id="SSF55781">
    <property type="entry name" value="GAF domain-like"/>
    <property type="match status" value="1"/>
</dbReference>
<proteinExistence type="predicted"/>
<feature type="domain" description="HTH luxR-type" evidence="4">
    <location>
        <begin position="279"/>
        <end position="344"/>
    </location>
</feature>
<dbReference type="InterPro" id="IPR016032">
    <property type="entry name" value="Sig_transdc_resp-reg_C-effctor"/>
</dbReference>
<dbReference type="EMBL" id="JACBZI010000001">
    <property type="protein sequence ID" value="NYI11081.1"/>
    <property type="molecule type" value="Genomic_DNA"/>
</dbReference>
<evidence type="ECO:0000256" key="2">
    <source>
        <dbReference type="ARBA" id="ARBA00023125"/>
    </source>
</evidence>
<dbReference type="PANTHER" id="PTHR44688">
    <property type="entry name" value="DNA-BINDING TRANSCRIPTIONAL ACTIVATOR DEVR_DOSR"/>
    <property type="match status" value="1"/>
</dbReference>
<dbReference type="SUPFAM" id="SSF46894">
    <property type="entry name" value="C-terminal effector domain of the bipartite response regulators"/>
    <property type="match status" value="1"/>
</dbReference>
<sequence length="357" mass="38746">MPTLSPDCAERTLAGVRRFCGSATVETDLLAGLAQRVRPAVGWDCGVWFTTDPSTTLFTDAHVDGFAPDTCAPWFHHELNVEDVNLFRDLAGTGRVAVLARDCDDPVRRSARHREVMRPRGLEHEVRLTVGDASGTWGAIELHRERGSRDFDTEELDLLARLAPVVARGIRRQALERAARDGADETGPGLLLVSPDGEVRPGTAAGAAWLALLVPRDSQDTHSALHTVAALGTRDIGTARLRTRAADGRWVTLHVAPAVDSDDRVVIVEPTAPPEIADLLARAHGLSAREREVTLGLARGESTETMAARLCVSPHTVRDHLKAVFRKTGTTSRTEVVSHLFNSWYAERVLGRHGSTG</sequence>
<dbReference type="GO" id="GO:0003677">
    <property type="term" value="F:DNA binding"/>
    <property type="evidence" value="ECO:0007669"/>
    <property type="project" value="UniProtKB-KW"/>
</dbReference>
<reference evidence="5 6" key="1">
    <citation type="submission" date="2020-07" db="EMBL/GenBank/DDBJ databases">
        <title>Sequencing the genomes of 1000 actinobacteria strains.</title>
        <authorList>
            <person name="Klenk H.-P."/>
        </authorList>
    </citation>
    <scope>NUCLEOTIDE SEQUENCE [LARGE SCALE GENOMIC DNA]</scope>
    <source>
        <strain evidence="5 6">DSM 18248</strain>
    </source>
</reference>
<dbReference type="GO" id="GO:0006355">
    <property type="term" value="P:regulation of DNA-templated transcription"/>
    <property type="evidence" value="ECO:0007669"/>
    <property type="project" value="InterPro"/>
</dbReference>
<dbReference type="Pfam" id="PF00196">
    <property type="entry name" value="GerE"/>
    <property type="match status" value="1"/>
</dbReference>
<dbReference type="InterPro" id="IPR036388">
    <property type="entry name" value="WH-like_DNA-bd_sf"/>
</dbReference>
<dbReference type="AlphaFoldDB" id="A0A7Z0C5F9"/>
<dbReference type="CDD" id="cd06170">
    <property type="entry name" value="LuxR_C_like"/>
    <property type="match status" value="1"/>
</dbReference>
<name>A0A7Z0C5F9_9ACTN</name>
<dbReference type="Gene3D" id="1.10.10.10">
    <property type="entry name" value="Winged helix-like DNA-binding domain superfamily/Winged helix DNA-binding domain"/>
    <property type="match status" value="1"/>
</dbReference>
<evidence type="ECO:0000259" key="4">
    <source>
        <dbReference type="PROSITE" id="PS50043"/>
    </source>
</evidence>
<keyword evidence="6" id="KW-1185">Reference proteome</keyword>
<keyword evidence="3" id="KW-0804">Transcription</keyword>
<evidence type="ECO:0000313" key="6">
    <source>
        <dbReference type="Proteomes" id="UP000537326"/>
    </source>
</evidence>
<dbReference type="PROSITE" id="PS50043">
    <property type="entry name" value="HTH_LUXR_2"/>
    <property type="match status" value="1"/>
</dbReference>
<evidence type="ECO:0000256" key="3">
    <source>
        <dbReference type="ARBA" id="ARBA00023163"/>
    </source>
</evidence>
<keyword evidence="1" id="KW-0805">Transcription regulation</keyword>
<protein>
    <submittedName>
        <fullName evidence="5">DNA-binding CsgD family transcriptional regulator</fullName>
    </submittedName>
</protein>
<dbReference type="Proteomes" id="UP000537326">
    <property type="component" value="Unassembled WGS sequence"/>
</dbReference>
<dbReference type="InterPro" id="IPR029016">
    <property type="entry name" value="GAF-like_dom_sf"/>
</dbReference>
<dbReference type="Gene3D" id="3.30.450.40">
    <property type="match status" value="1"/>
</dbReference>
<gene>
    <name evidence="5" type="ORF">BKA05_002596</name>
</gene>
<evidence type="ECO:0000313" key="5">
    <source>
        <dbReference type="EMBL" id="NYI11081.1"/>
    </source>
</evidence>
<accession>A0A7Z0C5F9</accession>
<comment type="caution">
    <text evidence="5">The sequence shown here is derived from an EMBL/GenBank/DDBJ whole genome shotgun (WGS) entry which is preliminary data.</text>
</comment>
<evidence type="ECO:0000256" key="1">
    <source>
        <dbReference type="ARBA" id="ARBA00023015"/>
    </source>
</evidence>